<dbReference type="KEGG" id="cvr:CHLNCDRAFT_140047"/>
<dbReference type="OrthoDB" id="514734at2759"/>
<reference evidence="3 4" key="1">
    <citation type="journal article" date="2010" name="Plant Cell">
        <title>The Chlorella variabilis NC64A genome reveals adaptation to photosymbiosis, coevolution with viruses, and cryptic sex.</title>
        <authorList>
            <person name="Blanc G."/>
            <person name="Duncan G."/>
            <person name="Agarkova I."/>
            <person name="Borodovsky M."/>
            <person name="Gurnon J."/>
            <person name="Kuo A."/>
            <person name="Lindquist E."/>
            <person name="Lucas S."/>
            <person name="Pangilinan J."/>
            <person name="Polle J."/>
            <person name="Salamov A."/>
            <person name="Terry A."/>
            <person name="Yamada T."/>
            <person name="Dunigan D.D."/>
            <person name="Grigoriev I.V."/>
            <person name="Claverie J.M."/>
            <person name="Van Etten J.L."/>
        </authorList>
    </citation>
    <scope>NUCLEOTIDE SEQUENCE [LARGE SCALE GENOMIC DNA]</scope>
    <source>
        <strain evidence="3 4">NC64A</strain>
    </source>
</reference>
<proteinExistence type="predicted"/>
<dbReference type="Proteomes" id="UP000008141">
    <property type="component" value="Unassembled WGS sequence"/>
</dbReference>
<feature type="compositionally biased region" description="Low complexity" evidence="1">
    <location>
        <begin position="51"/>
        <end position="62"/>
    </location>
</feature>
<evidence type="ECO:0000313" key="3">
    <source>
        <dbReference type="EMBL" id="EFN51566.1"/>
    </source>
</evidence>
<evidence type="ECO:0000259" key="2">
    <source>
        <dbReference type="Pfam" id="PF13472"/>
    </source>
</evidence>
<dbReference type="GeneID" id="17351017"/>
<feature type="compositionally biased region" description="Low complexity" evidence="1">
    <location>
        <begin position="92"/>
        <end position="116"/>
    </location>
</feature>
<dbReference type="PANTHER" id="PTHR30383">
    <property type="entry name" value="THIOESTERASE 1/PROTEASE 1/LYSOPHOSPHOLIPASE L1"/>
    <property type="match status" value="1"/>
</dbReference>
<evidence type="ECO:0000313" key="4">
    <source>
        <dbReference type="Proteomes" id="UP000008141"/>
    </source>
</evidence>
<gene>
    <name evidence="3" type="ORF">CHLNCDRAFT_140047</name>
</gene>
<evidence type="ECO:0000256" key="1">
    <source>
        <dbReference type="SAM" id="MobiDB-lite"/>
    </source>
</evidence>
<dbReference type="RefSeq" id="XP_005843668.1">
    <property type="nucleotide sequence ID" value="XM_005843606.1"/>
</dbReference>
<dbReference type="EMBL" id="GL433862">
    <property type="protein sequence ID" value="EFN51566.1"/>
    <property type="molecule type" value="Genomic_DNA"/>
</dbReference>
<sequence>MPFLLHPRRRACVEGFPQPGAATGSALEGAAPHGSTRGIAGPRDRRRLLTRRAATEQAQAPAVEEEAGAEPWTAEGPAALTRAVRRPPRPASVPQSAANATTAGSAASGVAASGAGPSILDEPLPDWVQLGELRERWQEDLEANQAKVAELNEGPPSRLDFVLLGDSITAFNRRQDDTWQSHFGDLAALPLGVSGSTVEMLAWRLAVGGERPEPPPRVAALLIGINNLYKDVSDPAVPLEWLVRWLRAAWPYTQLVVLALLPTDRVDGERVDAANADYAAVAERQGVPFLECGLGLDPRDESLFSDGLHPNAGGQDVLLGCVRAGVQAYLFPPDPALG</sequence>
<name>E1ZRG9_CHLVA</name>
<keyword evidence="4" id="KW-1185">Reference proteome</keyword>
<accession>E1ZRG9</accession>
<dbReference type="SUPFAM" id="SSF52266">
    <property type="entry name" value="SGNH hydrolase"/>
    <property type="match status" value="1"/>
</dbReference>
<dbReference type="InterPro" id="IPR013830">
    <property type="entry name" value="SGNH_hydro"/>
</dbReference>
<organism evidence="4">
    <name type="scientific">Chlorella variabilis</name>
    <name type="common">Green alga</name>
    <dbReference type="NCBI Taxonomy" id="554065"/>
    <lineage>
        <taxon>Eukaryota</taxon>
        <taxon>Viridiplantae</taxon>
        <taxon>Chlorophyta</taxon>
        <taxon>core chlorophytes</taxon>
        <taxon>Trebouxiophyceae</taxon>
        <taxon>Chlorellales</taxon>
        <taxon>Chlorellaceae</taxon>
        <taxon>Chlorella clade</taxon>
        <taxon>Chlorella</taxon>
    </lineage>
</organism>
<protein>
    <recommendedName>
        <fullName evidence="2">SGNH hydrolase-type esterase domain-containing protein</fullName>
    </recommendedName>
</protein>
<dbReference type="Gene3D" id="3.40.50.1110">
    <property type="entry name" value="SGNH hydrolase"/>
    <property type="match status" value="1"/>
</dbReference>
<feature type="domain" description="SGNH hydrolase-type esterase" evidence="2">
    <location>
        <begin position="163"/>
        <end position="316"/>
    </location>
</feature>
<dbReference type="InParanoid" id="E1ZRG9"/>
<dbReference type="AlphaFoldDB" id="E1ZRG9"/>
<dbReference type="InterPro" id="IPR051532">
    <property type="entry name" value="Ester_Hydrolysis_Enzymes"/>
</dbReference>
<dbReference type="Pfam" id="PF13472">
    <property type="entry name" value="Lipase_GDSL_2"/>
    <property type="match status" value="1"/>
</dbReference>
<dbReference type="InterPro" id="IPR036514">
    <property type="entry name" value="SGNH_hydro_sf"/>
</dbReference>
<feature type="region of interest" description="Disordered" evidence="1">
    <location>
        <begin position="14"/>
        <end position="123"/>
    </location>
</feature>